<dbReference type="EC" id="1.8.3.2" evidence="8"/>
<evidence type="ECO:0000256" key="6">
    <source>
        <dbReference type="ARBA" id="ARBA00023128"/>
    </source>
</evidence>
<dbReference type="GO" id="GO:0008408">
    <property type="term" value="F:3'-5' exonuclease activity"/>
    <property type="evidence" value="ECO:0007669"/>
    <property type="project" value="InterPro"/>
</dbReference>
<dbReference type="InterPro" id="IPR038838">
    <property type="entry name" value="TRIR"/>
</dbReference>
<evidence type="ECO:0000256" key="3">
    <source>
        <dbReference type="ARBA" id="ARBA00022630"/>
    </source>
</evidence>
<feature type="region of interest" description="Disordered" evidence="9">
    <location>
        <begin position="218"/>
        <end position="247"/>
    </location>
</feature>
<dbReference type="PANTHER" id="PTHR34753">
    <property type="entry name" value="TELOMERASE RNA COMPONENT INTERACTING RNASE"/>
    <property type="match status" value="1"/>
</dbReference>
<dbReference type="InterPro" id="IPR048280">
    <property type="entry name" value="COX6B-like"/>
</dbReference>
<evidence type="ECO:0000256" key="1">
    <source>
        <dbReference type="ARBA" id="ARBA00001974"/>
    </source>
</evidence>
<dbReference type="SUPFAM" id="SSF69000">
    <property type="entry name" value="FAD-dependent thiol oxidase"/>
    <property type="match status" value="1"/>
</dbReference>
<dbReference type="GO" id="GO:0016972">
    <property type="term" value="F:thiol oxidase activity"/>
    <property type="evidence" value="ECO:0007669"/>
    <property type="project" value="UniProtKB-EC"/>
</dbReference>
<protein>
    <recommendedName>
        <fullName evidence="8">Sulfhydryl oxidase</fullName>
        <ecNumber evidence="8">1.8.3.2</ecNumber>
    </recommendedName>
</protein>
<accession>A0A1B0D1C0</accession>
<feature type="compositionally biased region" description="Polar residues" evidence="9">
    <location>
        <begin position="220"/>
        <end position="234"/>
    </location>
</feature>
<dbReference type="PANTHER" id="PTHR34753:SF1">
    <property type="entry name" value="TELOMERASE RNA COMPONENT INTERACTING RNASE"/>
    <property type="match status" value="1"/>
</dbReference>
<reference evidence="10" key="1">
    <citation type="submission" date="2022-08" db="UniProtKB">
        <authorList>
            <consortium name="EnsemblMetazoa"/>
        </authorList>
    </citation>
    <scope>IDENTIFICATION</scope>
    <source>
        <strain evidence="10">Israel</strain>
    </source>
</reference>
<feature type="compositionally biased region" description="Basic and acidic residues" evidence="9">
    <location>
        <begin position="20"/>
        <end position="49"/>
    </location>
</feature>
<keyword evidence="4 8" id="KW-0274">FAD</keyword>
<dbReference type="InterPro" id="IPR036549">
    <property type="entry name" value="CX6/COA6-like_sf"/>
</dbReference>
<keyword evidence="6" id="KW-0496">Mitochondrion</keyword>
<comment type="cofactor">
    <cofactor evidence="1 8">
        <name>FAD</name>
        <dbReference type="ChEBI" id="CHEBI:57692"/>
    </cofactor>
</comment>
<dbReference type="SUPFAM" id="SSF47694">
    <property type="entry name" value="Cytochrome c oxidase subunit h"/>
    <property type="match status" value="1"/>
</dbReference>
<dbReference type="Pfam" id="PF04777">
    <property type="entry name" value="Evr1_Alr"/>
    <property type="match status" value="1"/>
</dbReference>
<dbReference type="CDD" id="cd00926">
    <property type="entry name" value="Cyt_c_Oxidase_VIb"/>
    <property type="match status" value="1"/>
</dbReference>
<sequence length="733" mass="85844">MENFGLEKGASSYRRSSGSRYRERDESYRRHREDSRRTEKYQHHEERRGRYSSSRRRSPSYDDYRDRYYRGRSRSRERYRYSDSRSRSRSREYRRRRRDSEDRRRSYSPTEPPSPPKFPRMGSTDDKRSDTSEDDTVQSYQRHSVDFGEPSSDQGGEFSSEYLEDIEANKEKIHQAMEERLRQHLAAQGKVYPPPKPEPQQTTMFANDGSFMEMFKRMQEQQQKTDQSASSGSGQPEVKKAPAPLFGKRRGGKILKTGIVEKKKPVEETVPAPGTTDAWTLYMMEVKKYKNFSCDIDSNSRPLVNIMPELHIPETFGTAPFDPRFPNQNQTRYCYQSYLDYHRCQKVRGQKYEPCNYFKKVYTSMCPNAWHAAVRMAKSDSMGRGDVPCRSCTEFKSWSKQMSMPGKDKSQLPRTDCPLDKNELGRSTWGFLHTMAAHYPESPSQEQVRDMKSFFSLLSSFYPCEYCAKDLRDDLPTRYVPINAIICTTKPHFGQKQDEQWNSVAKSQTRREIFPDSSKDEILRIIDRKYREEISLKYCTPNAIDKFAQETAGGQASQSSGDSHPNNEDLGKAFDVLRRTLPRLFIQPMDYSIYSPNLIFENNITGKRTVGLYHYVKQVALLRTVGHLKFAYVKFEVIKITQHPEDYTVRVRWRIRGISALKVMFTFWKYKLWKLKETFDNLDSWYDGFSTFYIGNDGLIIKHVVDKMMPDESREVNKVQVFPMVEGRPATPA</sequence>
<dbReference type="Gene3D" id="1.10.10.140">
    <property type="entry name" value="Cytochrome c oxidase, subunit VIb"/>
    <property type="match status" value="1"/>
</dbReference>
<dbReference type="InterPro" id="IPR017905">
    <property type="entry name" value="ERV/ALR_sulphydryl_oxidase"/>
</dbReference>
<evidence type="ECO:0000256" key="7">
    <source>
        <dbReference type="ARBA" id="ARBA00023157"/>
    </source>
</evidence>
<feature type="compositionally biased region" description="Basic and acidic residues" evidence="9">
    <location>
        <begin position="59"/>
        <end position="91"/>
    </location>
</feature>
<evidence type="ECO:0000313" key="10">
    <source>
        <dbReference type="EnsemblMetazoa" id="PPAI001143-PA"/>
    </source>
</evidence>
<dbReference type="Pfam" id="PF02297">
    <property type="entry name" value="COX6B"/>
    <property type="match status" value="1"/>
</dbReference>
<evidence type="ECO:0000256" key="9">
    <source>
        <dbReference type="SAM" id="MobiDB-lite"/>
    </source>
</evidence>
<evidence type="ECO:0000256" key="8">
    <source>
        <dbReference type="RuleBase" id="RU371123"/>
    </source>
</evidence>
<name>A0A1B0D1C0_PHLPP</name>
<evidence type="ECO:0000256" key="2">
    <source>
        <dbReference type="ARBA" id="ARBA00004173"/>
    </source>
</evidence>
<evidence type="ECO:0000256" key="5">
    <source>
        <dbReference type="ARBA" id="ARBA00023002"/>
    </source>
</evidence>
<dbReference type="GO" id="GO:0005739">
    <property type="term" value="C:mitochondrion"/>
    <property type="evidence" value="ECO:0007669"/>
    <property type="project" value="UniProtKB-SubCell"/>
</dbReference>
<dbReference type="AlphaFoldDB" id="A0A1B0D1C0"/>
<dbReference type="VEuPathDB" id="VectorBase:PPAPM1_011558"/>
<feature type="region of interest" description="Disordered" evidence="9">
    <location>
        <begin position="1"/>
        <end position="165"/>
    </location>
</feature>
<dbReference type="VEuPathDB" id="VectorBase:PPAI001143"/>
<dbReference type="Pfam" id="PF10184">
    <property type="entry name" value="DUF2358"/>
    <property type="match status" value="1"/>
</dbReference>
<dbReference type="Proteomes" id="UP000092462">
    <property type="component" value="Unassembled WGS sequence"/>
</dbReference>
<keyword evidence="3 8" id="KW-0285">Flavoprotein</keyword>
<comment type="subcellular location">
    <subcellularLocation>
        <location evidence="2">Mitochondrion</location>
    </subcellularLocation>
</comment>
<dbReference type="InterPro" id="IPR036774">
    <property type="entry name" value="ERV/ALR_sulphydryl_oxid_sf"/>
</dbReference>
<dbReference type="EMBL" id="AJVK01002537">
    <property type="status" value="NOT_ANNOTATED_CDS"/>
    <property type="molecule type" value="Genomic_DNA"/>
</dbReference>
<dbReference type="PROSITE" id="PS51324">
    <property type="entry name" value="ERV_ALR"/>
    <property type="match status" value="1"/>
</dbReference>
<dbReference type="Gene3D" id="1.20.120.310">
    <property type="entry name" value="ERV/ALR sulfhydryl oxidase domain"/>
    <property type="match status" value="1"/>
</dbReference>
<dbReference type="GO" id="GO:0008409">
    <property type="term" value="F:5'-3' exonuclease activity"/>
    <property type="evidence" value="ECO:0007669"/>
    <property type="project" value="InterPro"/>
</dbReference>
<keyword evidence="5 8" id="KW-0560">Oxidoreductase</keyword>
<proteinExistence type="predicted"/>
<evidence type="ECO:0000256" key="4">
    <source>
        <dbReference type="ARBA" id="ARBA00022827"/>
    </source>
</evidence>
<dbReference type="EnsemblMetazoa" id="PPAI001143-RA">
    <property type="protein sequence ID" value="PPAI001143-PA"/>
    <property type="gene ID" value="PPAI001143"/>
</dbReference>
<dbReference type="InterPro" id="IPR018790">
    <property type="entry name" value="DUF2358"/>
</dbReference>
<comment type="catalytic activity">
    <reaction evidence="8">
        <text>2 R'C(R)SH + O2 = R'C(R)S-S(R)CR' + H2O2</text>
        <dbReference type="Rhea" id="RHEA:17357"/>
        <dbReference type="ChEBI" id="CHEBI:15379"/>
        <dbReference type="ChEBI" id="CHEBI:16240"/>
        <dbReference type="ChEBI" id="CHEBI:16520"/>
        <dbReference type="ChEBI" id="CHEBI:17412"/>
        <dbReference type="EC" id="1.8.3.2"/>
    </reaction>
</comment>
<evidence type="ECO:0000313" key="11">
    <source>
        <dbReference type="Proteomes" id="UP000092462"/>
    </source>
</evidence>
<organism evidence="10 11">
    <name type="scientific">Phlebotomus papatasi</name>
    <name type="common">Sandfly</name>
    <dbReference type="NCBI Taxonomy" id="29031"/>
    <lineage>
        <taxon>Eukaryota</taxon>
        <taxon>Metazoa</taxon>
        <taxon>Ecdysozoa</taxon>
        <taxon>Arthropoda</taxon>
        <taxon>Hexapoda</taxon>
        <taxon>Insecta</taxon>
        <taxon>Pterygota</taxon>
        <taxon>Neoptera</taxon>
        <taxon>Endopterygota</taxon>
        <taxon>Diptera</taxon>
        <taxon>Nematocera</taxon>
        <taxon>Psychodoidea</taxon>
        <taxon>Psychodidae</taxon>
        <taxon>Phlebotomus</taxon>
        <taxon>Phlebotomus</taxon>
    </lineage>
</organism>
<keyword evidence="11" id="KW-1185">Reference proteome</keyword>
<keyword evidence="7" id="KW-1015">Disulfide bond</keyword>
<dbReference type="VEuPathDB" id="VectorBase:PPAPM1_007752"/>